<keyword evidence="1 2" id="KW-0597">Phosphoprotein</keyword>
<dbReference type="PANTHER" id="PTHR44591:SF3">
    <property type="entry name" value="RESPONSE REGULATORY DOMAIN-CONTAINING PROTEIN"/>
    <property type="match status" value="1"/>
</dbReference>
<dbReference type="PANTHER" id="PTHR44591">
    <property type="entry name" value="STRESS RESPONSE REGULATOR PROTEIN 1"/>
    <property type="match status" value="1"/>
</dbReference>
<dbReference type="PROSITE" id="PS50110">
    <property type="entry name" value="RESPONSE_REGULATORY"/>
    <property type="match status" value="1"/>
</dbReference>
<feature type="domain" description="Response regulatory" evidence="3">
    <location>
        <begin position="4"/>
        <end position="123"/>
    </location>
</feature>
<protein>
    <submittedName>
        <fullName evidence="4">Response regulator</fullName>
    </submittedName>
</protein>
<organism evidence="4 5">
    <name type="scientific">Dictyobacter vulcani</name>
    <dbReference type="NCBI Taxonomy" id="2607529"/>
    <lineage>
        <taxon>Bacteria</taxon>
        <taxon>Bacillati</taxon>
        <taxon>Chloroflexota</taxon>
        <taxon>Ktedonobacteria</taxon>
        <taxon>Ktedonobacterales</taxon>
        <taxon>Dictyobacteraceae</taxon>
        <taxon>Dictyobacter</taxon>
    </lineage>
</organism>
<reference evidence="4 5" key="1">
    <citation type="submission" date="2019-10" db="EMBL/GenBank/DDBJ databases">
        <title>Dictyobacter vulcani sp. nov., within the class Ktedonobacteria, isolated from soil of volcanic Mt. Zao.</title>
        <authorList>
            <person name="Zheng Y."/>
            <person name="Wang C.M."/>
            <person name="Sakai Y."/>
            <person name="Abe K."/>
            <person name="Yokota A."/>
            <person name="Yabe S."/>
        </authorList>
    </citation>
    <scope>NUCLEOTIDE SEQUENCE [LARGE SCALE GENOMIC DNA]</scope>
    <source>
        <strain evidence="4 5">W12</strain>
    </source>
</reference>
<dbReference type="RefSeq" id="WP_151755899.1">
    <property type="nucleotide sequence ID" value="NZ_BKZW01000001.1"/>
</dbReference>
<evidence type="ECO:0000313" key="4">
    <source>
        <dbReference type="EMBL" id="GER87954.1"/>
    </source>
</evidence>
<dbReference type="GO" id="GO:0000160">
    <property type="term" value="P:phosphorelay signal transduction system"/>
    <property type="evidence" value="ECO:0007669"/>
    <property type="project" value="InterPro"/>
</dbReference>
<dbReference type="Gene3D" id="3.40.50.2300">
    <property type="match status" value="1"/>
</dbReference>
<name>A0A5J4KF19_9CHLR</name>
<dbReference type="Pfam" id="PF00072">
    <property type="entry name" value="Response_reg"/>
    <property type="match status" value="1"/>
</dbReference>
<dbReference type="SUPFAM" id="SSF52172">
    <property type="entry name" value="CheY-like"/>
    <property type="match status" value="1"/>
</dbReference>
<sequence>MSKLVMVIDDSATVRKIVETCLRREGFDVKSFPDGVEAMRWLTEPEARIPDLVILDIGLPKMDGYEVARRLKTKPQFNNTVIVMLSRRDGMIDKLKGRLAGAKDYLTKPFKTQDIIAVIESHLGAPAPN</sequence>
<dbReference type="EMBL" id="BKZW01000001">
    <property type="protein sequence ID" value="GER87954.1"/>
    <property type="molecule type" value="Genomic_DNA"/>
</dbReference>
<evidence type="ECO:0000256" key="2">
    <source>
        <dbReference type="PROSITE-ProRule" id="PRU00169"/>
    </source>
</evidence>
<dbReference type="Proteomes" id="UP000326912">
    <property type="component" value="Unassembled WGS sequence"/>
</dbReference>
<dbReference type="SMART" id="SM00448">
    <property type="entry name" value="REC"/>
    <property type="match status" value="1"/>
</dbReference>
<proteinExistence type="predicted"/>
<comment type="caution">
    <text evidence="4">The sequence shown here is derived from an EMBL/GenBank/DDBJ whole genome shotgun (WGS) entry which is preliminary data.</text>
</comment>
<dbReference type="CDD" id="cd17574">
    <property type="entry name" value="REC_OmpR"/>
    <property type="match status" value="1"/>
</dbReference>
<keyword evidence="5" id="KW-1185">Reference proteome</keyword>
<feature type="modified residue" description="4-aspartylphosphate" evidence="2">
    <location>
        <position position="56"/>
    </location>
</feature>
<evidence type="ECO:0000256" key="1">
    <source>
        <dbReference type="ARBA" id="ARBA00022553"/>
    </source>
</evidence>
<evidence type="ECO:0000313" key="5">
    <source>
        <dbReference type="Proteomes" id="UP000326912"/>
    </source>
</evidence>
<accession>A0A5J4KF19</accession>
<dbReference type="InterPro" id="IPR050595">
    <property type="entry name" value="Bact_response_regulator"/>
</dbReference>
<dbReference type="InterPro" id="IPR001789">
    <property type="entry name" value="Sig_transdc_resp-reg_receiver"/>
</dbReference>
<dbReference type="AlphaFoldDB" id="A0A5J4KF19"/>
<gene>
    <name evidence="4" type="primary">pilG_2</name>
    <name evidence="4" type="ORF">KDW_21160</name>
</gene>
<dbReference type="InterPro" id="IPR011006">
    <property type="entry name" value="CheY-like_superfamily"/>
</dbReference>
<evidence type="ECO:0000259" key="3">
    <source>
        <dbReference type="PROSITE" id="PS50110"/>
    </source>
</evidence>